<sequence>MTYPGGNYQPSGPHSQGLPPEPPRSPWRSPIVLTAIAAGVLLVVAGVLAALILIPESESSPPVSSITTSVVRPGGSSNTSPPASIPPPAPAPGSTSPTTHSEPTVADTDWQGFIDGPRCNASKDAAVAIGLTDRSRVVICQVGSTANLYYKGTADGNSVEIDFPVRSGNAFTATNDGYSYVISQESLTITKGGAVLNTETMIAYWSD</sequence>
<evidence type="ECO:0008006" key="5">
    <source>
        <dbReference type="Google" id="ProtNLM"/>
    </source>
</evidence>
<dbReference type="AlphaFoldDB" id="H0R0N1"/>
<name>H0R0N1_9ACTN</name>
<comment type="caution">
    <text evidence="3">The sequence shown here is derived from an EMBL/GenBank/DDBJ whole genome shotgun (WGS) entry which is preliminary data.</text>
</comment>
<feature type="transmembrane region" description="Helical" evidence="2">
    <location>
        <begin position="31"/>
        <end position="54"/>
    </location>
</feature>
<accession>H0R0N1</accession>
<gene>
    <name evidence="3" type="ORF">GOEFS_060_00250</name>
</gene>
<evidence type="ECO:0000256" key="1">
    <source>
        <dbReference type="SAM" id="MobiDB-lite"/>
    </source>
</evidence>
<feature type="region of interest" description="Disordered" evidence="1">
    <location>
        <begin position="58"/>
        <end position="112"/>
    </location>
</feature>
<keyword evidence="2" id="KW-1133">Transmembrane helix</keyword>
<dbReference type="OrthoDB" id="4751509at2"/>
<dbReference type="STRING" id="1077974.GOEFS_060_00250"/>
<proteinExistence type="predicted"/>
<keyword evidence="2" id="KW-0472">Membrane</keyword>
<keyword evidence="4" id="KW-1185">Reference proteome</keyword>
<reference evidence="3 4" key="1">
    <citation type="submission" date="2011-12" db="EMBL/GenBank/DDBJ databases">
        <title>Whole genome shotgun sequence of Gordonia effusa NBRC 100432.</title>
        <authorList>
            <person name="Yoshida I."/>
            <person name="Takarada H."/>
            <person name="Hosoyama A."/>
            <person name="Tsuchikane K."/>
            <person name="Katsumata H."/>
            <person name="Yamazaki S."/>
            <person name="Fujita N."/>
        </authorList>
    </citation>
    <scope>NUCLEOTIDE SEQUENCE [LARGE SCALE GENOMIC DNA]</scope>
    <source>
        <strain evidence="3 4">NBRC 100432</strain>
    </source>
</reference>
<dbReference type="eggNOG" id="COG0515">
    <property type="taxonomic scope" value="Bacteria"/>
</dbReference>
<evidence type="ECO:0000256" key="2">
    <source>
        <dbReference type="SAM" id="Phobius"/>
    </source>
</evidence>
<dbReference type="Proteomes" id="UP000035034">
    <property type="component" value="Unassembled WGS sequence"/>
</dbReference>
<feature type="region of interest" description="Disordered" evidence="1">
    <location>
        <begin position="1"/>
        <end position="23"/>
    </location>
</feature>
<dbReference type="EMBL" id="BAEH01000060">
    <property type="protein sequence ID" value="GAB18632.1"/>
    <property type="molecule type" value="Genomic_DNA"/>
</dbReference>
<protein>
    <recommendedName>
        <fullName evidence="5">Serine/threonine protein kinase</fullName>
    </recommendedName>
</protein>
<organism evidence="3 4">
    <name type="scientific">Gordonia effusa NBRC 100432</name>
    <dbReference type="NCBI Taxonomy" id="1077974"/>
    <lineage>
        <taxon>Bacteria</taxon>
        <taxon>Bacillati</taxon>
        <taxon>Actinomycetota</taxon>
        <taxon>Actinomycetes</taxon>
        <taxon>Mycobacteriales</taxon>
        <taxon>Gordoniaceae</taxon>
        <taxon>Gordonia</taxon>
    </lineage>
</organism>
<dbReference type="RefSeq" id="WP_007317968.1">
    <property type="nucleotide sequence ID" value="NZ_BAEH01000060.1"/>
</dbReference>
<evidence type="ECO:0000313" key="3">
    <source>
        <dbReference type="EMBL" id="GAB18632.1"/>
    </source>
</evidence>
<evidence type="ECO:0000313" key="4">
    <source>
        <dbReference type="Proteomes" id="UP000035034"/>
    </source>
</evidence>
<feature type="compositionally biased region" description="Low complexity" evidence="1">
    <location>
        <begin position="92"/>
        <end position="101"/>
    </location>
</feature>
<feature type="compositionally biased region" description="Low complexity" evidence="1">
    <location>
        <begin position="58"/>
        <end position="82"/>
    </location>
</feature>
<keyword evidence="2" id="KW-0812">Transmembrane</keyword>